<name>A0A7I7Y4L7_9MYCO</name>
<evidence type="ECO:0000313" key="1">
    <source>
        <dbReference type="EMBL" id="BBZ36618.1"/>
    </source>
</evidence>
<keyword evidence="2" id="KW-1185">Reference proteome</keyword>
<organism evidence="1 2">
    <name type="scientific">Mycolicibacterium confluentis</name>
    <dbReference type="NCBI Taxonomy" id="28047"/>
    <lineage>
        <taxon>Bacteria</taxon>
        <taxon>Bacillati</taxon>
        <taxon>Actinomycetota</taxon>
        <taxon>Actinomycetes</taxon>
        <taxon>Mycobacteriales</taxon>
        <taxon>Mycobacteriaceae</taxon>
        <taxon>Mycolicibacterium</taxon>
    </lineage>
</organism>
<reference evidence="1" key="2">
    <citation type="submission" date="2020-02" db="EMBL/GenBank/DDBJ databases">
        <authorList>
            <person name="Matsumoto Y."/>
            <person name="Motooka D."/>
            <person name="Nakamura S."/>
        </authorList>
    </citation>
    <scope>NUCLEOTIDE SEQUENCE</scope>
    <source>
        <strain evidence="1">JCM 13671</strain>
    </source>
</reference>
<proteinExistence type="predicted"/>
<dbReference type="Proteomes" id="UP000466931">
    <property type="component" value="Chromosome"/>
</dbReference>
<dbReference type="SUPFAM" id="SSF140459">
    <property type="entry name" value="PE/PPE dimer-like"/>
    <property type="match status" value="1"/>
</dbReference>
<sequence>MSAGNPIVDVTPPMVGLSAATEAGIAASQGGSAAAAAAALLGVLPMGADPTSEVFADALRAAGAAYVGAITEHAVQRGMFAGAQGLAGAVFETTESIRATTAAISTAL</sequence>
<accession>A0A7I7Y4L7</accession>
<protein>
    <recommendedName>
        <fullName evidence="3">PE family protein</fullName>
    </recommendedName>
</protein>
<reference evidence="1" key="1">
    <citation type="journal article" date="2019" name="Emerg. Microbes Infect.">
        <title>Comprehensive subspecies identification of 175 nontuberculous mycobacteria species based on 7547 genomic profiles.</title>
        <authorList>
            <person name="Matsumoto Y."/>
            <person name="Kinjo T."/>
            <person name="Motooka D."/>
            <person name="Nabeya D."/>
            <person name="Jung N."/>
            <person name="Uechi K."/>
            <person name="Horii T."/>
            <person name="Iida T."/>
            <person name="Fujita J."/>
            <person name="Nakamura S."/>
        </authorList>
    </citation>
    <scope>NUCLEOTIDE SEQUENCE [LARGE SCALE GENOMIC DNA]</scope>
    <source>
        <strain evidence="1">JCM 13671</strain>
    </source>
</reference>
<dbReference type="Gene3D" id="1.10.287.850">
    <property type="entry name" value="HP0062-like domain"/>
    <property type="match status" value="1"/>
</dbReference>
<dbReference type="InterPro" id="IPR038332">
    <property type="entry name" value="PPE_sf"/>
</dbReference>
<evidence type="ECO:0008006" key="3">
    <source>
        <dbReference type="Google" id="ProtNLM"/>
    </source>
</evidence>
<gene>
    <name evidence="1" type="ORF">MCNF_52230</name>
</gene>
<dbReference type="RefSeq" id="WP_085152324.1">
    <property type="nucleotide sequence ID" value="NZ_AP022612.1"/>
</dbReference>
<dbReference type="AlphaFoldDB" id="A0A7I7Y4L7"/>
<dbReference type="EMBL" id="AP022612">
    <property type="protein sequence ID" value="BBZ36618.1"/>
    <property type="molecule type" value="Genomic_DNA"/>
</dbReference>
<evidence type="ECO:0000313" key="2">
    <source>
        <dbReference type="Proteomes" id="UP000466931"/>
    </source>
</evidence>